<keyword evidence="6 7" id="KW-0472">Membrane</keyword>
<dbReference type="InterPro" id="IPR011701">
    <property type="entry name" value="MFS"/>
</dbReference>
<sequence length="406" mass="42120">MAGTRHGRALILALTSLGGLYVTQSILGGFVWSALPAVMRDRGVALDDLGLLSLLILPWALKFLWSPWVEAWRRPPGHPARSKRVIAMAGALVIAAVLVLAWWPDMALAWLGLALLVVATATASADIACDGHAVEAFAPENYPWVNMMQVGGAYIGAAMGGGAMLIAISRLGWQAGMAVLLAMCLAFTLPFLLLRQPAPRSAPAADGPSLRAAWARPQLRRGLLITVLYVAAMKSAQGFFGPFLVDRGFTLAEIGLYSASGSLVVGLAGAIGGGLLVARLGTLRVLRLALLGQASVLAYCLGVALGLDLPLPVLAALTQLGASAFLALGFVALYARFMQWSDPGQAGVDFTVFQCADAGVSMVLGVIGGQIAQQFGYSALFSAALISAAICGPAIASLPEAEADSR</sequence>
<dbReference type="PANTHER" id="PTHR12778:SF10">
    <property type="entry name" value="MAJOR FACILITATOR SUPERFAMILY DOMAIN-CONTAINING PROTEIN 3"/>
    <property type="match status" value="1"/>
</dbReference>
<feature type="transmembrane region" description="Helical" evidence="7">
    <location>
        <begin position="375"/>
        <end position="396"/>
    </location>
</feature>
<name>A0A1I0T6W1_9RHOB</name>
<comment type="subcellular location">
    <subcellularLocation>
        <location evidence="1">Membrane</location>
        <topology evidence="1">Multi-pass membrane protein</topology>
    </subcellularLocation>
</comment>
<feature type="transmembrane region" description="Helical" evidence="7">
    <location>
        <begin position="150"/>
        <end position="169"/>
    </location>
</feature>
<dbReference type="GO" id="GO:0016020">
    <property type="term" value="C:membrane"/>
    <property type="evidence" value="ECO:0007669"/>
    <property type="project" value="UniProtKB-SubCell"/>
</dbReference>
<dbReference type="GO" id="GO:0022857">
    <property type="term" value="F:transmembrane transporter activity"/>
    <property type="evidence" value="ECO:0007669"/>
    <property type="project" value="InterPro"/>
</dbReference>
<organism evidence="8 9">
    <name type="scientific">Paracoccus halophilus</name>
    <dbReference type="NCBI Taxonomy" id="376733"/>
    <lineage>
        <taxon>Bacteria</taxon>
        <taxon>Pseudomonadati</taxon>
        <taxon>Pseudomonadota</taxon>
        <taxon>Alphaproteobacteria</taxon>
        <taxon>Rhodobacterales</taxon>
        <taxon>Paracoccaceae</taxon>
        <taxon>Paracoccus</taxon>
    </lineage>
</organism>
<dbReference type="AlphaFoldDB" id="A0A1I0T6W1"/>
<dbReference type="SUPFAM" id="SSF103473">
    <property type="entry name" value="MFS general substrate transporter"/>
    <property type="match status" value="1"/>
</dbReference>
<evidence type="ECO:0000256" key="2">
    <source>
        <dbReference type="ARBA" id="ARBA00008335"/>
    </source>
</evidence>
<evidence type="ECO:0000313" key="8">
    <source>
        <dbReference type="EMBL" id="SFA47427.1"/>
    </source>
</evidence>
<feature type="transmembrane region" description="Helical" evidence="7">
    <location>
        <begin position="347"/>
        <end position="369"/>
    </location>
</feature>
<accession>A0A1I0T6W1</accession>
<evidence type="ECO:0000313" key="9">
    <source>
        <dbReference type="Proteomes" id="UP000182312"/>
    </source>
</evidence>
<feature type="transmembrane region" description="Helical" evidence="7">
    <location>
        <begin position="256"/>
        <end position="278"/>
    </location>
</feature>
<dbReference type="InterPro" id="IPR036259">
    <property type="entry name" value="MFS_trans_sf"/>
</dbReference>
<feature type="transmembrane region" description="Helical" evidence="7">
    <location>
        <begin position="175"/>
        <end position="194"/>
    </location>
</feature>
<keyword evidence="5 7" id="KW-1133">Transmembrane helix</keyword>
<feature type="transmembrane region" description="Helical" evidence="7">
    <location>
        <begin position="285"/>
        <end position="307"/>
    </location>
</feature>
<dbReference type="InterPro" id="IPR004752">
    <property type="entry name" value="AmpG_permease/AT-1"/>
</dbReference>
<feature type="transmembrane region" description="Helical" evidence="7">
    <location>
        <begin position="109"/>
        <end position="129"/>
    </location>
</feature>
<dbReference type="Pfam" id="PF07690">
    <property type="entry name" value="MFS_1"/>
    <property type="match status" value="1"/>
</dbReference>
<evidence type="ECO:0000256" key="6">
    <source>
        <dbReference type="ARBA" id="ARBA00023136"/>
    </source>
</evidence>
<dbReference type="EMBL" id="FOJO01000005">
    <property type="protein sequence ID" value="SFA47427.1"/>
    <property type="molecule type" value="Genomic_DNA"/>
</dbReference>
<evidence type="ECO:0000256" key="3">
    <source>
        <dbReference type="ARBA" id="ARBA00022448"/>
    </source>
</evidence>
<comment type="similarity">
    <text evidence="2">Belongs to the major facilitator superfamily.</text>
</comment>
<reference evidence="8 9" key="1">
    <citation type="submission" date="2016-10" db="EMBL/GenBank/DDBJ databases">
        <authorList>
            <person name="de Groot N.N."/>
        </authorList>
    </citation>
    <scope>NUCLEOTIDE SEQUENCE [LARGE SCALE GENOMIC DNA]</scope>
    <source>
        <strain evidence="8 9">CGMCC 1.6117</strain>
    </source>
</reference>
<dbReference type="PANTHER" id="PTHR12778">
    <property type="entry name" value="SOLUTE CARRIER FAMILY 33 ACETYL-COA TRANSPORTER -RELATED"/>
    <property type="match status" value="1"/>
</dbReference>
<dbReference type="Gene3D" id="1.20.1250.20">
    <property type="entry name" value="MFS general substrate transporter like domains"/>
    <property type="match status" value="1"/>
</dbReference>
<feature type="transmembrane region" description="Helical" evidence="7">
    <location>
        <begin position="49"/>
        <end position="65"/>
    </location>
</feature>
<protein>
    <submittedName>
        <fullName evidence="8">MFS transporter, putative signal transducer</fullName>
    </submittedName>
</protein>
<feature type="transmembrane region" description="Helical" evidence="7">
    <location>
        <begin position="313"/>
        <end position="335"/>
    </location>
</feature>
<dbReference type="OrthoDB" id="9787815at2"/>
<feature type="transmembrane region" description="Helical" evidence="7">
    <location>
        <begin position="223"/>
        <end position="244"/>
    </location>
</feature>
<proteinExistence type="inferred from homology"/>
<keyword evidence="4 7" id="KW-0812">Transmembrane</keyword>
<gene>
    <name evidence="8" type="ORF">SAMN04487972_10577</name>
</gene>
<evidence type="ECO:0000256" key="4">
    <source>
        <dbReference type="ARBA" id="ARBA00022692"/>
    </source>
</evidence>
<keyword evidence="3" id="KW-0813">Transport</keyword>
<dbReference type="Proteomes" id="UP000182312">
    <property type="component" value="Unassembled WGS sequence"/>
</dbReference>
<evidence type="ECO:0000256" key="7">
    <source>
        <dbReference type="SAM" id="Phobius"/>
    </source>
</evidence>
<evidence type="ECO:0000256" key="5">
    <source>
        <dbReference type="ARBA" id="ARBA00022989"/>
    </source>
</evidence>
<dbReference type="RefSeq" id="WP_052081279.1">
    <property type="nucleotide sequence ID" value="NZ_FOJO01000005.1"/>
</dbReference>
<evidence type="ECO:0000256" key="1">
    <source>
        <dbReference type="ARBA" id="ARBA00004141"/>
    </source>
</evidence>
<feature type="transmembrane region" description="Helical" evidence="7">
    <location>
        <begin position="85"/>
        <end position="103"/>
    </location>
</feature>